<keyword evidence="6" id="KW-0540">Nuclease</keyword>
<dbReference type="Pfam" id="PF01974">
    <property type="entry name" value="tRNA_int_endo"/>
    <property type="match status" value="1"/>
</dbReference>
<dbReference type="GO" id="GO:0000213">
    <property type="term" value="F:tRNA-intron lyase activity"/>
    <property type="evidence" value="ECO:0007669"/>
    <property type="project" value="UniProtKB-EC"/>
</dbReference>
<dbReference type="GO" id="GO:0000379">
    <property type="term" value="P:tRNA-type intron splice site recognition and cleavage"/>
    <property type="evidence" value="ECO:0007669"/>
    <property type="project" value="TreeGrafter"/>
</dbReference>
<feature type="region of interest" description="Disordered" evidence="4">
    <location>
        <begin position="74"/>
        <end position="95"/>
    </location>
</feature>
<evidence type="ECO:0000313" key="6">
    <source>
        <dbReference type="EMBL" id="ELR15886.1"/>
    </source>
</evidence>
<dbReference type="InterPro" id="IPR011856">
    <property type="entry name" value="tRNA_endonuc-like_dom_sf"/>
</dbReference>
<dbReference type="RefSeq" id="XP_004337899.1">
    <property type="nucleotide sequence ID" value="XM_004337851.1"/>
</dbReference>
<dbReference type="Proteomes" id="UP000011083">
    <property type="component" value="Unassembled WGS sequence"/>
</dbReference>
<dbReference type="InterPro" id="IPR006677">
    <property type="entry name" value="tRNA_intron_Endonuc_cat-like"/>
</dbReference>
<comment type="catalytic activity">
    <reaction evidence="3">
        <text>pretRNA = a 3'-half-tRNA molecule with a 5'-OH end + a 5'-half-tRNA molecule with a 2',3'-cyclic phosphate end + an intron with a 2',3'-cyclic phosphate and a 5'-hydroxyl terminus.</text>
        <dbReference type="EC" id="4.6.1.16"/>
    </reaction>
</comment>
<gene>
    <name evidence="6" type="ORF">ACA1_188230</name>
</gene>
<feature type="region of interest" description="Disordered" evidence="4">
    <location>
        <begin position="113"/>
        <end position="207"/>
    </location>
</feature>
<keyword evidence="6" id="KW-0378">Hydrolase</keyword>
<organism evidence="6 7">
    <name type="scientific">Acanthamoeba castellanii (strain ATCC 30010 / Neff)</name>
    <dbReference type="NCBI Taxonomy" id="1257118"/>
    <lineage>
        <taxon>Eukaryota</taxon>
        <taxon>Amoebozoa</taxon>
        <taxon>Discosea</taxon>
        <taxon>Longamoebia</taxon>
        <taxon>Centramoebida</taxon>
        <taxon>Acanthamoebidae</taxon>
        <taxon>Acanthamoeba</taxon>
    </lineage>
</organism>
<dbReference type="GO" id="GO:0005737">
    <property type="term" value="C:cytoplasm"/>
    <property type="evidence" value="ECO:0007669"/>
    <property type="project" value="TreeGrafter"/>
</dbReference>
<proteinExistence type="inferred from homology"/>
<dbReference type="CDD" id="cd22363">
    <property type="entry name" value="tRNA-intron_lyase_C"/>
    <property type="match status" value="1"/>
</dbReference>
<reference evidence="6 7" key="1">
    <citation type="journal article" date="2013" name="Genome Biol.">
        <title>Genome of Acanthamoeba castellanii highlights extensive lateral gene transfer and early evolution of tyrosine kinase signaling.</title>
        <authorList>
            <person name="Clarke M."/>
            <person name="Lohan A.J."/>
            <person name="Liu B."/>
            <person name="Lagkouvardos I."/>
            <person name="Roy S."/>
            <person name="Zafar N."/>
            <person name="Bertelli C."/>
            <person name="Schilde C."/>
            <person name="Kianianmomeni A."/>
            <person name="Burglin T.R."/>
            <person name="Frech C."/>
            <person name="Turcotte B."/>
            <person name="Kopec K.O."/>
            <person name="Synnott J.M."/>
            <person name="Choo C."/>
            <person name="Paponov I."/>
            <person name="Finkler A."/>
            <person name="Soon Heng Tan C."/>
            <person name="Hutchins A.P."/>
            <person name="Weinmeier T."/>
            <person name="Rattei T."/>
            <person name="Chu J.S."/>
            <person name="Gimenez G."/>
            <person name="Irimia M."/>
            <person name="Rigden D.J."/>
            <person name="Fitzpatrick D.A."/>
            <person name="Lorenzo-Morales J."/>
            <person name="Bateman A."/>
            <person name="Chiu C.H."/>
            <person name="Tang P."/>
            <person name="Hegemann P."/>
            <person name="Fromm H."/>
            <person name="Raoult D."/>
            <person name="Greub G."/>
            <person name="Miranda-Saavedra D."/>
            <person name="Chen N."/>
            <person name="Nash P."/>
            <person name="Ginger M.L."/>
            <person name="Horn M."/>
            <person name="Schaap P."/>
            <person name="Caler L."/>
            <person name="Loftus B."/>
        </authorList>
    </citation>
    <scope>NUCLEOTIDE SEQUENCE [LARGE SCALE GENOMIC DNA]</scope>
    <source>
        <strain evidence="6 7">Neff</strain>
    </source>
</reference>
<evidence type="ECO:0000256" key="2">
    <source>
        <dbReference type="ARBA" id="ARBA00012573"/>
    </source>
</evidence>
<dbReference type="PANTHER" id="PTHR21227:SF0">
    <property type="entry name" value="TRNA-SPLICING ENDONUCLEASE SUBUNIT SEN2"/>
    <property type="match status" value="1"/>
</dbReference>
<dbReference type="VEuPathDB" id="AmoebaDB:ACA1_188230"/>
<protein>
    <recommendedName>
        <fullName evidence="2">tRNA-intron lyase</fullName>
        <ecNumber evidence="2">4.6.1.16</ecNumber>
    </recommendedName>
</protein>
<dbReference type="EMBL" id="KB008020">
    <property type="protein sequence ID" value="ELR15886.1"/>
    <property type="molecule type" value="Genomic_DNA"/>
</dbReference>
<name>L8GUV9_ACACF</name>
<evidence type="ECO:0000256" key="1">
    <source>
        <dbReference type="ARBA" id="ARBA00008078"/>
    </source>
</evidence>
<dbReference type="GO" id="GO:0003676">
    <property type="term" value="F:nucleic acid binding"/>
    <property type="evidence" value="ECO:0007669"/>
    <property type="project" value="InterPro"/>
</dbReference>
<dbReference type="GO" id="GO:0000214">
    <property type="term" value="C:tRNA-intron endonuclease complex"/>
    <property type="evidence" value="ECO:0007669"/>
    <property type="project" value="TreeGrafter"/>
</dbReference>
<feature type="region of interest" description="Disordered" evidence="4">
    <location>
        <begin position="1"/>
        <end position="36"/>
    </location>
</feature>
<evidence type="ECO:0000256" key="3">
    <source>
        <dbReference type="ARBA" id="ARBA00034031"/>
    </source>
</evidence>
<dbReference type="KEGG" id="acan:ACA1_188230"/>
<dbReference type="OrthoDB" id="10249562at2759"/>
<dbReference type="STRING" id="1257118.L8GUV9"/>
<dbReference type="GeneID" id="14916543"/>
<dbReference type="EC" id="4.6.1.16" evidence="2"/>
<dbReference type="AlphaFoldDB" id="L8GUV9"/>
<feature type="compositionally biased region" description="Basic residues" evidence="4">
    <location>
        <begin position="160"/>
        <end position="175"/>
    </location>
</feature>
<accession>L8GUV9</accession>
<dbReference type="InterPro" id="IPR006676">
    <property type="entry name" value="tRNA_splic"/>
</dbReference>
<keyword evidence="7" id="KW-1185">Reference proteome</keyword>
<evidence type="ECO:0000313" key="7">
    <source>
        <dbReference type="Proteomes" id="UP000011083"/>
    </source>
</evidence>
<feature type="domain" description="tRNA intron endonuclease catalytic" evidence="5">
    <location>
        <begin position="367"/>
        <end position="458"/>
    </location>
</feature>
<dbReference type="PANTHER" id="PTHR21227">
    <property type="entry name" value="TRNA-SPLICING ENDONUCLEASE SUBUNIT SEN2"/>
    <property type="match status" value="1"/>
</dbReference>
<dbReference type="SUPFAM" id="SSF53032">
    <property type="entry name" value="tRNA-intron endonuclease catalytic domain-like"/>
    <property type="match status" value="1"/>
</dbReference>
<dbReference type="InterPro" id="IPR036167">
    <property type="entry name" value="tRNA_intron_Endo_cat-like_sf"/>
</dbReference>
<evidence type="ECO:0000256" key="4">
    <source>
        <dbReference type="SAM" id="MobiDB-lite"/>
    </source>
</evidence>
<evidence type="ECO:0000259" key="5">
    <source>
        <dbReference type="Pfam" id="PF01974"/>
    </source>
</evidence>
<sequence length="489" mass="53667">MEMKAATPAASAGRGKNGKKRQKTRSAAPDEPLPKPGCPPHCRFRLYYALFIDYAAAVVGATQETPNLEIAVAQSSHTAEDENENGGARVEVEEEEEGGMWGWAAEAGEELHRSGSYGKGTLSRSQPTFGRSRPPTAAARHQPVQAEGEDNRAKRERAGFHRKRDQPAARPHKRQRFEATETVPPDELAVGRVPAPPGDRGALQWPDAAEDRSRGQHRGWWDLSTTCPYLQMDEDERELLKLARTRHDVASADSDALLDEPAAVARMLRGAGFLGRSAEASDAQAAAATATEEEGAVMTMAETSSPLENGEFLQLGLEETFYLIAELRCLKVIRIDRAQPPQPSAQAWRFMGVDECWSAFCAAQGGFAYTYAAYRHYRQHNWVVKSGIKYGTDFVLYRRGPAHYHAEWSVVVQASGEGVVCGQWSAGGRQLSWRNLATLNRLSEQVAKGLLLCSVEPAGEGSSQGWATSAGWPVHQAVYRRWVPAVSRE</sequence>
<comment type="similarity">
    <text evidence="1">Belongs to the tRNA-intron endonuclease family.</text>
</comment>
<feature type="compositionally biased region" description="Basic and acidic residues" evidence="4">
    <location>
        <begin position="149"/>
        <end position="159"/>
    </location>
</feature>
<dbReference type="Gene3D" id="3.40.1350.10">
    <property type="match status" value="1"/>
</dbReference>
<keyword evidence="6" id="KW-0255">Endonuclease</keyword>